<organism evidence="1 2">
    <name type="scientific">Psilocybe cf. subviscida</name>
    <dbReference type="NCBI Taxonomy" id="2480587"/>
    <lineage>
        <taxon>Eukaryota</taxon>
        <taxon>Fungi</taxon>
        <taxon>Dikarya</taxon>
        <taxon>Basidiomycota</taxon>
        <taxon>Agaricomycotina</taxon>
        <taxon>Agaricomycetes</taxon>
        <taxon>Agaricomycetidae</taxon>
        <taxon>Agaricales</taxon>
        <taxon>Agaricineae</taxon>
        <taxon>Strophariaceae</taxon>
        <taxon>Psilocybe</taxon>
    </lineage>
</organism>
<dbReference type="Proteomes" id="UP000567179">
    <property type="component" value="Unassembled WGS sequence"/>
</dbReference>
<evidence type="ECO:0000313" key="1">
    <source>
        <dbReference type="EMBL" id="KAF5318493.1"/>
    </source>
</evidence>
<comment type="caution">
    <text evidence="1">The sequence shown here is derived from an EMBL/GenBank/DDBJ whole genome shotgun (WGS) entry which is preliminary data.</text>
</comment>
<dbReference type="EMBL" id="JAACJJ010000030">
    <property type="protein sequence ID" value="KAF5318493.1"/>
    <property type="molecule type" value="Genomic_DNA"/>
</dbReference>
<evidence type="ECO:0000313" key="2">
    <source>
        <dbReference type="Proteomes" id="UP000567179"/>
    </source>
</evidence>
<name>A0A8H5F083_9AGAR</name>
<reference evidence="1 2" key="1">
    <citation type="journal article" date="2020" name="ISME J.">
        <title>Uncovering the hidden diversity of litter-decomposition mechanisms in mushroom-forming fungi.</title>
        <authorList>
            <person name="Floudas D."/>
            <person name="Bentzer J."/>
            <person name="Ahren D."/>
            <person name="Johansson T."/>
            <person name="Persson P."/>
            <person name="Tunlid A."/>
        </authorList>
    </citation>
    <scope>NUCLEOTIDE SEQUENCE [LARGE SCALE GENOMIC DNA]</scope>
    <source>
        <strain evidence="1 2">CBS 101986</strain>
    </source>
</reference>
<proteinExistence type="predicted"/>
<accession>A0A8H5F083</accession>
<dbReference type="OrthoDB" id="2588098at2759"/>
<sequence>MGQYWKLFNLDQMENTHLGAAKMGEFFYANYNKLFINALLGDKPGHKFWAGDRIILLGDYAEGLPAGVVTSEDSTMLRNCSTSDRVYDLLTYKSSLLDGVQDVMKEFPAETSYILRNFSKKEYVHSRTVAEYRQYRGAPPGLSQALFTLIGWSDDPSCALYYNTDAYTPADRGGKTPLHRGSWAGNRLDIVVSSDEVQQTLKDEQWKDISTETARHVSNVYTSVGQQEEDMYAQFERMCRQQLRSEMCCTQ</sequence>
<keyword evidence="2" id="KW-1185">Reference proteome</keyword>
<gene>
    <name evidence="1" type="ORF">D9619_010728</name>
</gene>
<dbReference type="AlphaFoldDB" id="A0A8H5F083"/>
<protein>
    <submittedName>
        <fullName evidence="1">Uncharacterized protein</fullName>
    </submittedName>
</protein>